<keyword evidence="1" id="KW-0472">Membrane</keyword>
<keyword evidence="1" id="KW-0812">Transmembrane</keyword>
<protein>
    <recommendedName>
        <fullName evidence="5">Transmembrane protein</fullName>
    </recommendedName>
</protein>
<organism evidence="3 4">
    <name type="scientific">Stenotrophomonas maltophilia</name>
    <name type="common">Pseudomonas maltophilia</name>
    <name type="synonym">Xanthomonas maltophilia</name>
    <dbReference type="NCBI Taxonomy" id="40324"/>
    <lineage>
        <taxon>Bacteria</taxon>
        <taxon>Pseudomonadati</taxon>
        <taxon>Pseudomonadota</taxon>
        <taxon>Gammaproteobacteria</taxon>
        <taxon>Lysobacterales</taxon>
        <taxon>Lysobacteraceae</taxon>
        <taxon>Stenotrophomonas</taxon>
        <taxon>Stenotrophomonas maltophilia group</taxon>
    </lineage>
</organism>
<comment type="caution">
    <text evidence="3">The sequence shown here is derived from an EMBL/GenBank/DDBJ whole genome shotgun (WGS) entry which is preliminary data.</text>
</comment>
<dbReference type="EMBL" id="LYVJ01000001">
    <property type="protein sequence ID" value="OBU70675.1"/>
    <property type="molecule type" value="Genomic_DNA"/>
</dbReference>
<name>A0A1A6Y6V8_STEMA</name>
<feature type="signal peptide" evidence="2">
    <location>
        <begin position="1"/>
        <end position="35"/>
    </location>
</feature>
<evidence type="ECO:0000313" key="3">
    <source>
        <dbReference type="EMBL" id="OBU70675.1"/>
    </source>
</evidence>
<keyword evidence="1" id="KW-1133">Transmembrane helix</keyword>
<accession>A0A1A6Y6V8</accession>
<reference evidence="3 4" key="1">
    <citation type="submission" date="2016-05" db="EMBL/GenBank/DDBJ databases">
        <title>Draft Genome Sequences of Stenotrophomonas maltophilia Strains Sm32COP, Sm41DVV, Sm46PAILV, SmF3, SmF22, SmSOFb1 and SmCVFa1, Isolated from Different Manures, in France.</title>
        <authorList>
            <person name="Nazaret S."/>
            <person name="Bodilis J."/>
        </authorList>
    </citation>
    <scope>NUCLEOTIDE SEQUENCE [LARGE SCALE GENOMIC DNA]</scope>
    <source>
        <strain evidence="3 4">Sm46PAILV</strain>
    </source>
</reference>
<proteinExistence type="predicted"/>
<sequence>MDCAVSSRRVRMCRAFALMLCVVAWLLPAWGMAHAALPREQAALAAASDGNGQDECDCAYERIGPKVDIGLVAMITFGLIGVLFAMSREWGTSSLRWTCRSSALLTCIAGIALLWWAGSIIYLGYNPRRADASGLGTHWLDILLGTSPKWIVALVLMGVAWPLWRRGEAGPR</sequence>
<dbReference type="AlphaFoldDB" id="A0A1A6Y6V8"/>
<evidence type="ECO:0000256" key="1">
    <source>
        <dbReference type="SAM" id="Phobius"/>
    </source>
</evidence>
<dbReference type="Proteomes" id="UP000092256">
    <property type="component" value="Unassembled WGS sequence"/>
</dbReference>
<gene>
    <name evidence="3" type="ORF">A9K58_01645</name>
</gene>
<feature type="transmembrane region" description="Helical" evidence="1">
    <location>
        <begin position="142"/>
        <end position="164"/>
    </location>
</feature>
<evidence type="ECO:0000256" key="2">
    <source>
        <dbReference type="SAM" id="SignalP"/>
    </source>
</evidence>
<evidence type="ECO:0008006" key="5">
    <source>
        <dbReference type="Google" id="ProtNLM"/>
    </source>
</evidence>
<feature type="transmembrane region" description="Helical" evidence="1">
    <location>
        <begin position="103"/>
        <end position="122"/>
    </location>
</feature>
<feature type="transmembrane region" description="Helical" evidence="1">
    <location>
        <begin position="69"/>
        <end position="91"/>
    </location>
</feature>
<keyword evidence="2" id="KW-0732">Signal</keyword>
<feature type="chain" id="PRO_5008354058" description="Transmembrane protein" evidence="2">
    <location>
        <begin position="36"/>
        <end position="172"/>
    </location>
</feature>
<evidence type="ECO:0000313" key="4">
    <source>
        <dbReference type="Proteomes" id="UP000092256"/>
    </source>
</evidence>